<dbReference type="Proteomes" id="UP001066276">
    <property type="component" value="Chromosome 7"/>
</dbReference>
<keyword evidence="3" id="KW-1185">Reference proteome</keyword>
<accession>A0AAV7PVJ0</accession>
<protein>
    <submittedName>
        <fullName evidence="2">Uncharacterized protein</fullName>
    </submittedName>
</protein>
<gene>
    <name evidence="1" type="ORF">NDU88_010389</name>
    <name evidence="2" type="ORF">NDU88_010390</name>
</gene>
<evidence type="ECO:0000313" key="3">
    <source>
        <dbReference type="Proteomes" id="UP001066276"/>
    </source>
</evidence>
<dbReference type="EMBL" id="JANPWB010000011">
    <property type="protein sequence ID" value="KAJ1132059.1"/>
    <property type="molecule type" value="Genomic_DNA"/>
</dbReference>
<comment type="caution">
    <text evidence="2">The sequence shown here is derived from an EMBL/GenBank/DDBJ whole genome shotgun (WGS) entry which is preliminary data.</text>
</comment>
<proteinExistence type="predicted"/>
<dbReference type="AlphaFoldDB" id="A0AAV7PVJ0"/>
<evidence type="ECO:0000313" key="1">
    <source>
        <dbReference type="EMBL" id="KAJ1132059.1"/>
    </source>
</evidence>
<name>A0AAV7PVJ0_PLEWA</name>
<sequence>MYANPFPERECRNEYLLTQSSVRNEDLPSVNAKTARQRGVRSRSVMCASWTRKFLRGHGNQMPKRIPMSGAGAR</sequence>
<reference evidence="2" key="1">
    <citation type="journal article" date="2022" name="bioRxiv">
        <title>Sequencing and chromosome-scale assembly of the giantPleurodeles waltlgenome.</title>
        <authorList>
            <person name="Brown T."/>
            <person name="Elewa A."/>
            <person name="Iarovenko S."/>
            <person name="Subramanian E."/>
            <person name="Araus A.J."/>
            <person name="Petzold A."/>
            <person name="Susuki M."/>
            <person name="Suzuki K.-i.T."/>
            <person name="Hayashi T."/>
            <person name="Toyoda A."/>
            <person name="Oliveira C."/>
            <person name="Osipova E."/>
            <person name="Leigh N.D."/>
            <person name="Simon A."/>
            <person name="Yun M.H."/>
        </authorList>
    </citation>
    <scope>NUCLEOTIDE SEQUENCE</scope>
    <source>
        <strain evidence="2">20211129_DDA</strain>
        <tissue evidence="2">Liver</tissue>
    </source>
</reference>
<evidence type="ECO:0000313" key="2">
    <source>
        <dbReference type="EMBL" id="KAJ1132060.1"/>
    </source>
</evidence>
<organism evidence="2 3">
    <name type="scientific">Pleurodeles waltl</name>
    <name type="common">Iberian ribbed newt</name>
    <dbReference type="NCBI Taxonomy" id="8319"/>
    <lineage>
        <taxon>Eukaryota</taxon>
        <taxon>Metazoa</taxon>
        <taxon>Chordata</taxon>
        <taxon>Craniata</taxon>
        <taxon>Vertebrata</taxon>
        <taxon>Euteleostomi</taxon>
        <taxon>Amphibia</taxon>
        <taxon>Batrachia</taxon>
        <taxon>Caudata</taxon>
        <taxon>Salamandroidea</taxon>
        <taxon>Salamandridae</taxon>
        <taxon>Pleurodelinae</taxon>
        <taxon>Pleurodeles</taxon>
    </lineage>
</organism>
<dbReference type="EMBL" id="JANPWB010000011">
    <property type="protein sequence ID" value="KAJ1132060.1"/>
    <property type="molecule type" value="Genomic_DNA"/>
</dbReference>